<sequence>MSFLLVIAGILSVLIFNLKVTESNDEIRNLPASSNEFNPSFFPSGASTTEVSNDTLVKIFGAVIDKSEMGTGFTEYLFKINEDNNFEYKASFMFEDNPVELIGYNFDINIETDTSDQRETFKENLTIYYLEGNKVMEVKNVSPKFTFHLVDRNNKLTDDELKGLMTDLIKM</sequence>
<dbReference type="RefSeq" id="WP_255176635.1">
    <property type="nucleotide sequence ID" value="NZ_CP101462.1"/>
</dbReference>
<gene>
    <name evidence="1" type="ORF">NMQ00_10380</name>
</gene>
<name>A0ABY5FK84_9BACL</name>
<reference evidence="1" key="1">
    <citation type="submission" date="2022-07" db="EMBL/GenBank/DDBJ databases">
        <title>Complete genome of CX2.</title>
        <authorList>
            <person name="Cao G."/>
        </authorList>
    </citation>
    <scope>NUCLEOTIDE SEQUENCE</scope>
    <source>
        <strain evidence="1">CX2</strain>
    </source>
</reference>
<organism evidence="1 2">
    <name type="scientific">Exiguobacterium aurantiacum</name>
    <dbReference type="NCBI Taxonomy" id="33987"/>
    <lineage>
        <taxon>Bacteria</taxon>
        <taxon>Bacillati</taxon>
        <taxon>Bacillota</taxon>
        <taxon>Bacilli</taxon>
        <taxon>Bacillales</taxon>
        <taxon>Bacillales Family XII. Incertae Sedis</taxon>
        <taxon>Exiguobacterium</taxon>
    </lineage>
</organism>
<evidence type="ECO:0000313" key="2">
    <source>
        <dbReference type="Proteomes" id="UP001060325"/>
    </source>
</evidence>
<keyword evidence="2" id="KW-1185">Reference proteome</keyword>
<protein>
    <recommendedName>
        <fullName evidence="3">DUF4825 domain-containing protein</fullName>
    </recommendedName>
</protein>
<evidence type="ECO:0008006" key="3">
    <source>
        <dbReference type="Google" id="ProtNLM"/>
    </source>
</evidence>
<proteinExistence type="predicted"/>
<accession>A0ABY5FK84</accession>
<dbReference type="Proteomes" id="UP001060325">
    <property type="component" value="Chromosome"/>
</dbReference>
<dbReference type="EMBL" id="CP101462">
    <property type="protein sequence ID" value="UTT41967.1"/>
    <property type="molecule type" value="Genomic_DNA"/>
</dbReference>
<evidence type="ECO:0000313" key="1">
    <source>
        <dbReference type="EMBL" id="UTT41967.1"/>
    </source>
</evidence>